<reference evidence="1 2" key="2">
    <citation type="journal article" date="2022" name="Mol. Ecol. Resour.">
        <title>The genomes of chicory, endive, great burdock and yacon provide insights into Asteraceae paleo-polyploidization history and plant inulin production.</title>
        <authorList>
            <person name="Fan W."/>
            <person name="Wang S."/>
            <person name="Wang H."/>
            <person name="Wang A."/>
            <person name="Jiang F."/>
            <person name="Liu H."/>
            <person name="Zhao H."/>
            <person name="Xu D."/>
            <person name="Zhang Y."/>
        </authorList>
    </citation>
    <scope>NUCLEOTIDE SEQUENCE [LARGE SCALE GENOMIC DNA]</scope>
    <source>
        <strain evidence="2">cv. Yunnan</strain>
        <tissue evidence="1">Leaves</tissue>
    </source>
</reference>
<dbReference type="Proteomes" id="UP001056120">
    <property type="component" value="Linkage Group LG25"/>
</dbReference>
<gene>
    <name evidence="1" type="ORF">L1987_75971</name>
</gene>
<accession>A0ACB9ABC0</accession>
<protein>
    <submittedName>
        <fullName evidence="1">Uncharacterized protein</fullName>
    </submittedName>
</protein>
<dbReference type="EMBL" id="CM042042">
    <property type="protein sequence ID" value="KAI3705730.1"/>
    <property type="molecule type" value="Genomic_DNA"/>
</dbReference>
<organism evidence="1 2">
    <name type="scientific">Smallanthus sonchifolius</name>
    <dbReference type="NCBI Taxonomy" id="185202"/>
    <lineage>
        <taxon>Eukaryota</taxon>
        <taxon>Viridiplantae</taxon>
        <taxon>Streptophyta</taxon>
        <taxon>Embryophyta</taxon>
        <taxon>Tracheophyta</taxon>
        <taxon>Spermatophyta</taxon>
        <taxon>Magnoliopsida</taxon>
        <taxon>eudicotyledons</taxon>
        <taxon>Gunneridae</taxon>
        <taxon>Pentapetalae</taxon>
        <taxon>asterids</taxon>
        <taxon>campanulids</taxon>
        <taxon>Asterales</taxon>
        <taxon>Asteraceae</taxon>
        <taxon>Asteroideae</taxon>
        <taxon>Heliantheae alliance</taxon>
        <taxon>Millerieae</taxon>
        <taxon>Smallanthus</taxon>
    </lineage>
</organism>
<reference evidence="2" key="1">
    <citation type="journal article" date="2022" name="Mol. Ecol. Resour.">
        <title>The genomes of chicory, endive, great burdock and yacon provide insights into Asteraceae palaeo-polyploidization history and plant inulin production.</title>
        <authorList>
            <person name="Fan W."/>
            <person name="Wang S."/>
            <person name="Wang H."/>
            <person name="Wang A."/>
            <person name="Jiang F."/>
            <person name="Liu H."/>
            <person name="Zhao H."/>
            <person name="Xu D."/>
            <person name="Zhang Y."/>
        </authorList>
    </citation>
    <scope>NUCLEOTIDE SEQUENCE [LARGE SCALE GENOMIC DNA]</scope>
    <source>
        <strain evidence="2">cv. Yunnan</strain>
    </source>
</reference>
<proteinExistence type="predicted"/>
<evidence type="ECO:0000313" key="2">
    <source>
        <dbReference type="Proteomes" id="UP001056120"/>
    </source>
</evidence>
<sequence length="414" mass="48222">MIGQIISITHKLVRFLVPFSSVGPGVCNTPLVEIYDDKDDAMKDEIAALGGQTATETNVFSAFYDRLKEIREYYSRYPSARVLDTTDEYEQLLEVKPHIEFSAEEAYGRYPDMQYKEYLSTLTEYLVYFFERTEPLLDLDRLFSKALGALGLKTGGTIQQRAQRLFLTKHTPLEKLDKRHYAKGAPRFKQNGPVASQHQNDDSKRIAFMEIKIEKLCEILHEKIMRTKGNVEKKQGQTCEEIDAEMKDEELPDVESDNEDRQIYNPLKLPVGWDGKPIPYWVYKLHGLGQEFKCEICGDCSYRGRRAYELHFKESRHQYGMRRLGIPNAKSFNEIISIEDAQKLWERIKEKQEENKWQPDLEEEYEDEEGAFCTEFVLEGVGVLIWVKVGQKRKLRWCSIPKPLDCPLLKPPCY</sequence>
<comment type="caution">
    <text evidence="1">The sequence shown here is derived from an EMBL/GenBank/DDBJ whole genome shotgun (WGS) entry which is preliminary data.</text>
</comment>
<keyword evidence="2" id="KW-1185">Reference proteome</keyword>
<evidence type="ECO:0000313" key="1">
    <source>
        <dbReference type="EMBL" id="KAI3705730.1"/>
    </source>
</evidence>
<name>A0ACB9ABC0_9ASTR</name>